<protein>
    <submittedName>
        <fullName evidence="1">Host-range protein</fullName>
    </submittedName>
</protein>
<name>A0A223FN29_9POXV</name>
<dbReference type="GO" id="GO:0016032">
    <property type="term" value="P:viral process"/>
    <property type="evidence" value="ECO:0007669"/>
    <property type="project" value="InterPro"/>
</dbReference>
<dbReference type="Pfam" id="PF03287">
    <property type="entry name" value="Pox_C7_F8A"/>
    <property type="match status" value="1"/>
</dbReference>
<sequence>MGIQHEFDIIIDRCIGLRNLQLYKGDNYGCMLKITSNDYKKMRFRFIIRPDWSEVEEVKELIVTSNNYPVKLNKVEQTLHHVIYDADICLYKKVTNISIYSEKSTELFRDKYPHISLNLNNNDFRIKKENCAYPDIEYPLIPYRDYET</sequence>
<gene>
    <name evidence="1" type="ORF">Murmansk-193</name>
</gene>
<reference evidence="1" key="1">
    <citation type="journal article" date="2017" name="Virus Genes">
        <title>Two novel poxviruses with unusual genome rearrangements: NY_014 and Murmansk.</title>
        <authorList>
            <person name="Smithson C."/>
            <person name="Meyer H."/>
            <person name="Gigante C.M."/>
            <person name="Gao J."/>
            <person name="Zhao H."/>
            <person name="Batra D."/>
            <person name="Damon I."/>
            <person name="Upton C."/>
            <person name="Li Y."/>
        </authorList>
    </citation>
    <scope>NUCLEOTIDE SEQUENCE [LARGE SCALE GENOMIC DNA]</scope>
    <source>
        <strain evidence="1">LEIV-11411</strain>
    </source>
</reference>
<evidence type="ECO:0000313" key="1">
    <source>
        <dbReference type="EMBL" id="AST09388.1"/>
    </source>
</evidence>
<proteinExistence type="predicted"/>
<keyword evidence="2" id="KW-1185">Reference proteome</keyword>
<organism evidence="1">
    <name type="scientific">Murmansk poxvirus</name>
    <dbReference type="NCBI Taxonomy" id="2025359"/>
    <lineage>
        <taxon>Viruses</taxon>
        <taxon>Varidnaviria</taxon>
        <taxon>Bamfordvirae</taxon>
        <taxon>Nucleocytoviricota</taxon>
        <taxon>Pokkesviricetes</taxon>
        <taxon>Chitovirales</taxon>
        <taxon>Poxviridae</taxon>
        <taxon>Chordopoxvirinae</taxon>
        <taxon>Centapoxvirus</taxon>
        <taxon>Centapoxvirus microtuspox</taxon>
        <taxon>Murmansk microtuspox virus</taxon>
    </lineage>
</organism>
<dbReference type="EMBL" id="MF001304">
    <property type="protein sequence ID" value="AST09388.1"/>
    <property type="molecule type" value="Genomic_DNA"/>
</dbReference>
<accession>A0A223FN29</accession>
<evidence type="ECO:0000313" key="2">
    <source>
        <dbReference type="Proteomes" id="UP000217350"/>
    </source>
</evidence>
<dbReference type="Proteomes" id="UP000217350">
    <property type="component" value="Segment"/>
</dbReference>
<dbReference type="InterPro" id="IPR004967">
    <property type="entry name" value="Poxvirus_C7/F8A"/>
</dbReference>
<dbReference type="OrthoDB" id="13913at10239"/>
<dbReference type="PIRSF" id="PIRSF003779">
    <property type="entry name" value="VAC_C7L"/>
    <property type="match status" value="1"/>
</dbReference>